<evidence type="ECO:0000256" key="1">
    <source>
        <dbReference type="SAM" id="MobiDB-lite"/>
    </source>
</evidence>
<organism evidence="2 3">
    <name type="scientific">Mycolicibacterium conceptionense</name>
    <dbReference type="NCBI Taxonomy" id="451644"/>
    <lineage>
        <taxon>Bacteria</taxon>
        <taxon>Bacillati</taxon>
        <taxon>Actinomycetota</taxon>
        <taxon>Actinomycetes</taxon>
        <taxon>Mycobacteriales</taxon>
        <taxon>Mycobacteriaceae</taxon>
        <taxon>Mycolicibacterium</taxon>
    </lineage>
</organism>
<dbReference type="AlphaFoldDB" id="A0A0J8UCW3"/>
<feature type="compositionally biased region" description="Basic and acidic residues" evidence="1">
    <location>
        <begin position="188"/>
        <end position="201"/>
    </location>
</feature>
<protein>
    <recommendedName>
        <fullName evidence="4">Translation initiation factor IF-2</fullName>
    </recommendedName>
</protein>
<dbReference type="EMBL" id="LFOD01000009">
    <property type="protein sequence ID" value="KMV18165.1"/>
    <property type="molecule type" value="Genomic_DNA"/>
</dbReference>
<proteinExistence type="predicted"/>
<dbReference type="PATRIC" id="fig|451644.5.peg.2645"/>
<comment type="caution">
    <text evidence="2">The sequence shown here is derived from an EMBL/GenBank/DDBJ whole genome shotgun (WGS) entry which is preliminary data.</text>
</comment>
<feature type="region of interest" description="Disordered" evidence="1">
    <location>
        <begin position="163"/>
        <end position="265"/>
    </location>
</feature>
<feature type="compositionally biased region" description="Gly residues" evidence="1">
    <location>
        <begin position="163"/>
        <end position="181"/>
    </location>
</feature>
<feature type="compositionally biased region" description="Pro residues" evidence="1">
    <location>
        <begin position="255"/>
        <end position="265"/>
    </location>
</feature>
<evidence type="ECO:0000313" key="3">
    <source>
        <dbReference type="Proteomes" id="UP000037594"/>
    </source>
</evidence>
<gene>
    <name evidence="2" type="ORF">ACT17_12770</name>
</gene>
<accession>A0A0J8UCW3</accession>
<evidence type="ECO:0000313" key="2">
    <source>
        <dbReference type="EMBL" id="KMV18165.1"/>
    </source>
</evidence>
<sequence>MVNGELRVNIAELRSGALGFKDAADALPDPPSAFPSLGSDRFAQALTSRTNEVEAPLQDMMPTTRSDARATAANIGTAADRYEKTDQQAHADVNARLAEFDSKFGSSSGGGGAMEAMGQFGQLMQMPMQMAQQLGQIPMQMAQQLGQIPQTIMQGVQQLGQMGGGLGQGGAGSEGAAGGPGGPGPAPKAEDAADGNDREDRDDRDDRDERKDEDEQREGAAAPDGGTQRAPAAGPSQEAAPTAPKVEAAPAQPTRRPPADPSVLL</sequence>
<dbReference type="Proteomes" id="UP000037594">
    <property type="component" value="Unassembled WGS sequence"/>
</dbReference>
<evidence type="ECO:0008006" key="4">
    <source>
        <dbReference type="Google" id="ProtNLM"/>
    </source>
</evidence>
<name>A0A0J8UCW3_9MYCO</name>
<reference evidence="2 3" key="1">
    <citation type="submission" date="2015-06" db="EMBL/GenBank/DDBJ databases">
        <title>Genome sequence of Mycobacterium conceptionense strain MLE.</title>
        <authorList>
            <person name="Greninger A.L."/>
            <person name="Cunningham G."/>
            <person name="Chiu C.Y."/>
            <person name="Miller S."/>
        </authorList>
    </citation>
    <scope>NUCLEOTIDE SEQUENCE [LARGE SCALE GENOMIC DNA]</scope>
    <source>
        <strain evidence="2 3">MLE</strain>
    </source>
</reference>
<feature type="compositionally biased region" description="Basic and acidic residues" evidence="1">
    <location>
        <begin position="207"/>
        <end position="218"/>
    </location>
</feature>